<sequence length="167" mass="19885">MYLLVRRAEKNRKFITKLDMVKSLSKVYQLYLTDELPLGNVHILLDDFLWGWTEYNGKHKGCKWWSDRAYEQYANREKNKTKGLIHDHVVPRNVIRHEVLEMLYNKCSNEDLYKFLEENLIGCVITKEEDNMLRNLGLRDVLGSSLNSDTVWNRYETAKISITKVIW</sequence>
<reference evidence="1 2" key="1">
    <citation type="submission" date="2014-03" db="EMBL/GenBank/DDBJ databases">
        <authorList>
            <person name="Urmite Genomes U."/>
        </authorList>
    </citation>
    <scope>NUCLEOTIDE SEQUENCE [LARGE SCALE GENOMIC DNA]</scope>
    <source>
        <strain evidence="1 2">Vm-5</strain>
    </source>
</reference>
<dbReference type="EMBL" id="CCDP010000001">
    <property type="protein sequence ID" value="CDQ39970.1"/>
    <property type="molecule type" value="Genomic_DNA"/>
</dbReference>
<dbReference type="AlphaFoldDB" id="A0A024QCS1"/>
<protein>
    <submittedName>
        <fullName evidence="1">Uncharacterized protein</fullName>
    </submittedName>
</protein>
<accession>A0A024QCS1</accession>
<keyword evidence="2" id="KW-1185">Reference proteome</keyword>
<evidence type="ECO:0000313" key="2">
    <source>
        <dbReference type="Proteomes" id="UP000028875"/>
    </source>
</evidence>
<gene>
    <name evidence="1" type="ORF">BN990_02288</name>
</gene>
<proteinExistence type="predicted"/>
<name>A0A024QCS1_9BACI</name>
<reference evidence="2" key="2">
    <citation type="submission" date="2014-05" db="EMBL/GenBank/DDBJ databases">
        <title>Draft genome sequence of Virgibacillus massiliensis Vm-5.</title>
        <authorList>
            <person name="Khelaifia S."/>
            <person name="Croce O."/>
            <person name="Lagier J.C."/>
            <person name="Raoult D."/>
        </authorList>
    </citation>
    <scope>NUCLEOTIDE SEQUENCE [LARGE SCALE GENOMIC DNA]</scope>
    <source>
        <strain evidence="2">Vm-5</strain>
    </source>
</reference>
<organism evidence="1 2">
    <name type="scientific">Virgibacillus massiliensis</name>
    <dbReference type="NCBI Taxonomy" id="1462526"/>
    <lineage>
        <taxon>Bacteria</taxon>
        <taxon>Bacillati</taxon>
        <taxon>Bacillota</taxon>
        <taxon>Bacilli</taxon>
        <taxon>Bacillales</taxon>
        <taxon>Bacillaceae</taxon>
        <taxon>Virgibacillus</taxon>
    </lineage>
</organism>
<evidence type="ECO:0000313" key="1">
    <source>
        <dbReference type="EMBL" id="CDQ39970.1"/>
    </source>
</evidence>
<dbReference type="Proteomes" id="UP000028875">
    <property type="component" value="Unassembled WGS sequence"/>
</dbReference>
<comment type="caution">
    <text evidence="1">The sequence shown here is derived from an EMBL/GenBank/DDBJ whole genome shotgun (WGS) entry which is preliminary data.</text>
</comment>